<evidence type="ECO:0000313" key="6">
    <source>
        <dbReference type="EMBL" id="ARS36266.1"/>
    </source>
</evidence>
<organism evidence="6 7">
    <name type="scientific">Pontibacter actiniarum</name>
    <dbReference type="NCBI Taxonomy" id="323450"/>
    <lineage>
        <taxon>Bacteria</taxon>
        <taxon>Pseudomonadati</taxon>
        <taxon>Bacteroidota</taxon>
        <taxon>Cytophagia</taxon>
        <taxon>Cytophagales</taxon>
        <taxon>Hymenobacteraceae</taxon>
        <taxon>Pontibacter</taxon>
    </lineage>
</organism>
<dbReference type="Gene3D" id="3.40.710.10">
    <property type="entry name" value="DD-peptidase/beta-lactamase superfamily"/>
    <property type="match status" value="1"/>
</dbReference>
<proteinExistence type="inferred from homology"/>
<dbReference type="EC" id="3.5.2.6" evidence="3"/>
<dbReference type="Pfam" id="PF13354">
    <property type="entry name" value="Beta-lactamase2"/>
    <property type="match status" value="1"/>
</dbReference>
<dbReference type="AlphaFoldDB" id="A0A1X9YTN2"/>
<dbReference type="PANTHER" id="PTHR35333:SF3">
    <property type="entry name" value="BETA-LACTAMASE-TYPE TRANSPEPTIDASE FOLD CONTAINING PROTEIN"/>
    <property type="match status" value="1"/>
</dbReference>
<dbReference type="KEGG" id="pact:CA264_12935"/>
<dbReference type="STRING" id="709015.GCA_000472485_02622"/>
<evidence type="ECO:0000256" key="1">
    <source>
        <dbReference type="ARBA" id="ARBA00001526"/>
    </source>
</evidence>
<gene>
    <name evidence="6" type="ORF">CA264_12935</name>
</gene>
<dbReference type="GO" id="GO:0030655">
    <property type="term" value="P:beta-lactam antibiotic catabolic process"/>
    <property type="evidence" value="ECO:0007669"/>
    <property type="project" value="InterPro"/>
</dbReference>
<dbReference type="RefSeq" id="WP_025607748.1">
    <property type="nucleotide sequence ID" value="NZ_CP021235.1"/>
</dbReference>
<dbReference type="OrthoDB" id="9772863at2"/>
<protein>
    <recommendedName>
        <fullName evidence="3">beta-lactamase</fullName>
        <ecNumber evidence="3">3.5.2.6</ecNumber>
    </recommendedName>
</protein>
<dbReference type="Proteomes" id="UP000266292">
    <property type="component" value="Chromosome"/>
</dbReference>
<dbReference type="InterPro" id="IPR000871">
    <property type="entry name" value="Beta-lactam_class-A"/>
</dbReference>
<dbReference type="EMBL" id="CP021235">
    <property type="protein sequence ID" value="ARS36266.1"/>
    <property type="molecule type" value="Genomic_DNA"/>
</dbReference>
<reference evidence="7" key="1">
    <citation type="submission" date="2017-05" db="EMBL/GenBank/DDBJ databases">
        <authorList>
            <person name="Ray J."/>
            <person name="Price M."/>
            <person name="Deutschbauer A."/>
        </authorList>
    </citation>
    <scope>NUCLEOTIDE SEQUENCE [LARGE SCALE GENOMIC DNA]</scope>
    <source>
        <strain evidence="7">DSM 19842</strain>
    </source>
</reference>
<sequence>MRKTVGAWLLMALICVRLDATAQPTAQKVMRQKAEEQLKDIIGRSPAVTGLVAVDLTSGETFAFNADVAFPQASAIKVPILMSVYKQAHEGKFLLSDQRKVAPGNIVGGTGILKDLVDTASLSIRNLGVLMIALSDNSATNSLIDLVGMPEVNAMLRSLGAKQTLVQRKMINSAASGRGEENLSTPADAAKILQLLYRGEFINKATSGEIVSILRKTDRRTSRLATGLPDEVPIAFKPGELNGVSTEWALVLLPERPYAVAVMESYKVEGQGEETVEELSEVLYDYFWRTGNATRYGTYIDPKLIK</sequence>
<feature type="chain" id="PRO_5010989571" description="beta-lactamase" evidence="4">
    <location>
        <begin position="23"/>
        <end position="306"/>
    </location>
</feature>
<comment type="catalytic activity">
    <reaction evidence="1">
        <text>a beta-lactam + H2O = a substituted beta-amino acid</text>
        <dbReference type="Rhea" id="RHEA:20401"/>
        <dbReference type="ChEBI" id="CHEBI:15377"/>
        <dbReference type="ChEBI" id="CHEBI:35627"/>
        <dbReference type="ChEBI" id="CHEBI:140347"/>
        <dbReference type="EC" id="3.5.2.6"/>
    </reaction>
</comment>
<accession>A0A1X9YTN2</accession>
<dbReference type="InterPro" id="IPR012338">
    <property type="entry name" value="Beta-lactam/transpept-like"/>
</dbReference>
<name>A0A1X9YTN2_9BACT</name>
<dbReference type="GO" id="GO:0046677">
    <property type="term" value="P:response to antibiotic"/>
    <property type="evidence" value="ECO:0007669"/>
    <property type="project" value="InterPro"/>
</dbReference>
<keyword evidence="7" id="KW-1185">Reference proteome</keyword>
<dbReference type="InterPro" id="IPR045155">
    <property type="entry name" value="Beta-lactam_cat"/>
</dbReference>
<evidence type="ECO:0000313" key="7">
    <source>
        <dbReference type="Proteomes" id="UP000266292"/>
    </source>
</evidence>
<dbReference type="PANTHER" id="PTHR35333">
    <property type="entry name" value="BETA-LACTAMASE"/>
    <property type="match status" value="1"/>
</dbReference>
<keyword evidence="6" id="KW-0378">Hydrolase</keyword>
<dbReference type="PRINTS" id="PR00118">
    <property type="entry name" value="BLACTAMASEA"/>
</dbReference>
<comment type="similarity">
    <text evidence="2">Belongs to the class-A beta-lactamase family.</text>
</comment>
<dbReference type="SUPFAM" id="SSF56601">
    <property type="entry name" value="beta-lactamase/transpeptidase-like"/>
    <property type="match status" value="1"/>
</dbReference>
<keyword evidence="4" id="KW-0732">Signal</keyword>
<evidence type="ECO:0000259" key="5">
    <source>
        <dbReference type="Pfam" id="PF13354"/>
    </source>
</evidence>
<feature type="domain" description="Beta-lactamase class A catalytic" evidence="5">
    <location>
        <begin position="50"/>
        <end position="263"/>
    </location>
</feature>
<dbReference type="GO" id="GO:0008800">
    <property type="term" value="F:beta-lactamase activity"/>
    <property type="evidence" value="ECO:0007669"/>
    <property type="project" value="UniProtKB-EC"/>
</dbReference>
<evidence type="ECO:0000256" key="4">
    <source>
        <dbReference type="SAM" id="SignalP"/>
    </source>
</evidence>
<evidence type="ECO:0000256" key="3">
    <source>
        <dbReference type="ARBA" id="ARBA00012865"/>
    </source>
</evidence>
<feature type="signal peptide" evidence="4">
    <location>
        <begin position="1"/>
        <end position="22"/>
    </location>
</feature>
<evidence type="ECO:0000256" key="2">
    <source>
        <dbReference type="ARBA" id="ARBA00009009"/>
    </source>
</evidence>